<name>A0AAV2HRK8_LYMST</name>
<feature type="compositionally biased region" description="Basic and acidic residues" evidence="1">
    <location>
        <begin position="640"/>
        <end position="649"/>
    </location>
</feature>
<feature type="compositionally biased region" description="Polar residues" evidence="1">
    <location>
        <begin position="681"/>
        <end position="694"/>
    </location>
</feature>
<reference evidence="2 3" key="1">
    <citation type="submission" date="2024-04" db="EMBL/GenBank/DDBJ databases">
        <authorList>
            <consortium name="Genoscope - CEA"/>
            <person name="William W."/>
        </authorList>
    </citation>
    <scope>NUCLEOTIDE SEQUENCE [LARGE SCALE GENOMIC DNA]</scope>
</reference>
<feature type="compositionally biased region" description="Polar residues" evidence="1">
    <location>
        <begin position="581"/>
        <end position="592"/>
    </location>
</feature>
<gene>
    <name evidence="2" type="ORF">GSLYS_00010088001</name>
</gene>
<feature type="region of interest" description="Disordered" evidence="1">
    <location>
        <begin position="334"/>
        <end position="414"/>
    </location>
</feature>
<feature type="compositionally biased region" description="Basic and acidic residues" evidence="1">
    <location>
        <begin position="521"/>
        <end position="533"/>
    </location>
</feature>
<feature type="compositionally biased region" description="Basic and acidic residues" evidence="1">
    <location>
        <begin position="662"/>
        <end position="680"/>
    </location>
</feature>
<feature type="compositionally biased region" description="Low complexity" evidence="1">
    <location>
        <begin position="386"/>
        <end position="399"/>
    </location>
</feature>
<feature type="compositionally biased region" description="Basic and acidic residues" evidence="1">
    <location>
        <begin position="455"/>
        <end position="476"/>
    </location>
</feature>
<feature type="compositionally biased region" description="Polar residues" evidence="1">
    <location>
        <begin position="504"/>
        <end position="520"/>
    </location>
</feature>
<proteinExistence type="predicted"/>
<evidence type="ECO:0000313" key="2">
    <source>
        <dbReference type="EMBL" id="CAL1536175.1"/>
    </source>
</evidence>
<feature type="compositionally biased region" description="Polar residues" evidence="1">
    <location>
        <begin position="715"/>
        <end position="724"/>
    </location>
</feature>
<evidence type="ECO:0000313" key="3">
    <source>
        <dbReference type="Proteomes" id="UP001497497"/>
    </source>
</evidence>
<feature type="region of interest" description="Disordered" evidence="1">
    <location>
        <begin position="581"/>
        <end position="618"/>
    </location>
</feature>
<dbReference type="Proteomes" id="UP001497497">
    <property type="component" value="Unassembled WGS sequence"/>
</dbReference>
<feature type="compositionally biased region" description="Polar residues" evidence="1">
    <location>
        <begin position="343"/>
        <end position="353"/>
    </location>
</feature>
<accession>A0AAV2HRK8</accession>
<feature type="compositionally biased region" description="Basic and acidic residues" evidence="1">
    <location>
        <begin position="695"/>
        <end position="713"/>
    </location>
</feature>
<feature type="compositionally biased region" description="Low complexity" evidence="1">
    <location>
        <begin position="282"/>
        <end position="291"/>
    </location>
</feature>
<evidence type="ECO:0000256" key="1">
    <source>
        <dbReference type="SAM" id="MobiDB-lite"/>
    </source>
</evidence>
<feature type="compositionally biased region" description="Polar residues" evidence="1">
    <location>
        <begin position="243"/>
        <end position="259"/>
    </location>
</feature>
<feature type="region of interest" description="Disordered" evidence="1">
    <location>
        <begin position="243"/>
        <end position="322"/>
    </location>
</feature>
<feature type="compositionally biased region" description="Basic and acidic residues" evidence="1">
    <location>
        <begin position="355"/>
        <end position="370"/>
    </location>
</feature>
<sequence length="724" mass="81941">MSASVKLHRPPSETALKLPRFRFDGELWPTPSPISAVYDVCNSSTRLIILNNKLSTKREGSRLRGQTVVKGVFDRPQPDRHFLDSPQSARERHKHCIISESDLFVPIFPPSIPYPPVWVKKSKIRDVSSTHSKHHTARSFDKDIKRLFDEISRPQKIFTRRETRLSPTMKSLVDDSHLPRGERQYLANIAKVYSLDEMRQQKMHQLNQLIYQELCKGSYSSKEITKYHSYFSSQPRNQNIRIEVKSTSSSPHNSKTRSTFGGKERRPQTVQPNERSQKQARTSSCFSTSRTKSSHGENQPITRCRKSTDQANVVQSDESESKILAREYKLNATEDEHYDFRHQSPQSKSSPRQNKSKDTLREEKFNKNDDEYNSVSPPGKEQNKILISLSEDGSLSESEVTGDREVEKQKKGKTYNDTELLVAEKEQVLIGETILGHTEIKEDNFDTQVVEVDNYDNHDDEITNDHDNVDAGDKSSVDSSIEESDTSESDGGKNAFNEELLLNDSDTNTKQADQLENLTETGREKETHLKTESSGEIEPQDCVAKGEMAEILSHSPELIEGYLDQTLDKADAFNEELLLNDSDTNTKQSDQLKNLAVTGREKETHLKTESSGEIEPQDCVAKGEMAEILSHSQELIKGDLDQTLDKADDNQSVVTVNADTEADTKDEREPSDHGHSDKLSNDSLNEVDISSSCYESEKDDGKKEDLNNKKDSSSDETSNSQTFN</sequence>
<keyword evidence="3" id="KW-1185">Reference proteome</keyword>
<feature type="region of interest" description="Disordered" evidence="1">
    <location>
        <begin position="640"/>
        <end position="724"/>
    </location>
</feature>
<organism evidence="2 3">
    <name type="scientific">Lymnaea stagnalis</name>
    <name type="common">Great pond snail</name>
    <name type="synonym">Helix stagnalis</name>
    <dbReference type="NCBI Taxonomy" id="6523"/>
    <lineage>
        <taxon>Eukaryota</taxon>
        <taxon>Metazoa</taxon>
        <taxon>Spiralia</taxon>
        <taxon>Lophotrochozoa</taxon>
        <taxon>Mollusca</taxon>
        <taxon>Gastropoda</taxon>
        <taxon>Heterobranchia</taxon>
        <taxon>Euthyneura</taxon>
        <taxon>Panpulmonata</taxon>
        <taxon>Hygrophila</taxon>
        <taxon>Lymnaeoidea</taxon>
        <taxon>Lymnaeidae</taxon>
        <taxon>Lymnaea</taxon>
    </lineage>
</organism>
<protein>
    <submittedName>
        <fullName evidence="2">Uncharacterized protein</fullName>
    </submittedName>
</protein>
<dbReference type="EMBL" id="CAXITT010000222">
    <property type="protein sequence ID" value="CAL1536175.1"/>
    <property type="molecule type" value="Genomic_DNA"/>
</dbReference>
<feature type="region of interest" description="Disordered" evidence="1">
    <location>
        <begin position="451"/>
        <end position="540"/>
    </location>
</feature>
<comment type="caution">
    <text evidence="2">The sequence shown here is derived from an EMBL/GenBank/DDBJ whole genome shotgun (WGS) entry which is preliminary data.</text>
</comment>
<dbReference type="AlphaFoldDB" id="A0AAV2HRK8"/>
<feature type="compositionally biased region" description="Basic and acidic residues" evidence="1">
    <location>
        <begin position="599"/>
        <end position="610"/>
    </location>
</feature>